<dbReference type="EMBL" id="VFOW01000001">
    <property type="protein sequence ID" value="TQL78151.1"/>
    <property type="molecule type" value="Genomic_DNA"/>
</dbReference>
<dbReference type="AlphaFoldDB" id="A0A543B000"/>
<organism evidence="4 5">
    <name type="scientific">Stackebrandtia endophytica</name>
    <dbReference type="NCBI Taxonomy" id="1496996"/>
    <lineage>
        <taxon>Bacteria</taxon>
        <taxon>Bacillati</taxon>
        <taxon>Actinomycetota</taxon>
        <taxon>Actinomycetes</taxon>
        <taxon>Glycomycetales</taxon>
        <taxon>Glycomycetaceae</taxon>
        <taxon>Stackebrandtia</taxon>
    </lineage>
</organism>
<name>A0A543B000_9ACTN</name>
<gene>
    <name evidence="4" type="ORF">FB566_3728</name>
</gene>
<dbReference type="PANTHER" id="PTHR30483:SF6">
    <property type="entry name" value="PERIPLASMIC BINDING PROTEIN OF ABC TRANSPORTER FOR NATURAL AMINO ACIDS"/>
    <property type="match status" value="1"/>
</dbReference>
<dbReference type="OrthoDB" id="3759485at2"/>
<dbReference type="InterPro" id="IPR051010">
    <property type="entry name" value="BCAA_transport"/>
</dbReference>
<dbReference type="PANTHER" id="PTHR30483">
    <property type="entry name" value="LEUCINE-SPECIFIC-BINDING PROTEIN"/>
    <property type="match status" value="1"/>
</dbReference>
<dbReference type="PROSITE" id="PS51257">
    <property type="entry name" value="PROKAR_LIPOPROTEIN"/>
    <property type="match status" value="1"/>
</dbReference>
<evidence type="ECO:0000313" key="5">
    <source>
        <dbReference type="Proteomes" id="UP000317043"/>
    </source>
</evidence>
<evidence type="ECO:0000256" key="1">
    <source>
        <dbReference type="ARBA" id="ARBA00010062"/>
    </source>
</evidence>
<proteinExistence type="inferred from homology"/>
<evidence type="ECO:0000313" key="4">
    <source>
        <dbReference type="EMBL" id="TQL78151.1"/>
    </source>
</evidence>
<dbReference type="InterPro" id="IPR028081">
    <property type="entry name" value="Leu-bd"/>
</dbReference>
<reference evidence="4 5" key="1">
    <citation type="submission" date="2019-06" db="EMBL/GenBank/DDBJ databases">
        <title>Sequencing the genomes of 1000 actinobacteria strains.</title>
        <authorList>
            <person name="Klenk H.-P."/>
        </authorList>
    </citation>
    <scope>NUCLEOTIDE SEQUENCE [LARGE SCALE GENOMIC DNA]</scope>
    <source>
        <strain evidence="4 5">DSM 45928</strain>
    </source>
</reference>
<dbReference type="InterPro" id="IPR028082">
    <property type="entry name" value="Peripla_BP_I"/>
</dbReference>
<comment type="caution">
    <text evidence="4">The sequence shown here is derived from an EMBL/GenBank/DDBJ whole genome shotgun (WGS) entry which is preliminary data.</text>
</comment>
<evidence type="ECO:0000256" key="2">
    <source>
        <dbReference type="ARBA" id="ARBA00022729"/>
    </source>
</evidence>
<keyword evidence="2" id="KW-0732">Signal</keyword>
<evidence type="ECO:0000259" key="3">
    <source>
        <dbReference type="Pfam" id="PF13458"/>
    </source>
</evidence>
<dbReference type="CDD" id="cd20014">
    <property type="entry name" value="PBP1_RPA0668_benzoate-like"/>
    <property type="match status" value="1"/>
</dbReference>
<keyword evidence="5" id="KW-1185">Reference proteome</keyword>
<protein>
    <submittedName>
        <fullName evidence="4">Amino acid/amide ABC transporter substrate-binding protein (HAAT family)</fullName>
    </submittedName>
</protein>
<dbReference type="Gene3D" id="3.40.50.2300">
    <property type="match status" value="2"/>
</dbReference>
<comment type="similarity">
    <text evidence="1">Belongs to the leucine-binding protein family.</text>
</comment>
<sequence length="393" mass="41922">MKQLPKRALWLGTALTLVLAGCSTSGDESDVVKIGLITPLSGIYQEPGEEMRNGFQLYLDTHGGKLGGREVELLIGNEGEGPETAVDVAEKFILQDEVAALTGVMAGGSYAEISVLAQEHNMPLIGSGGRPTLDPDKLEGLWHTSWISDENGQAIAPYMAENIDGPVYAIGPDYQGGHDQLRGFTETFAEVGGQLANPTGETHWTPFPETTNFTPYFTEIAQTDAAAIYAFFAGTAAVDFVTQWAQSNAKDIPLYGSFITEGSVLDAQGDAAEGVYSVMNYSADLDNAANREFVAAWSAAGHPGQPALYSVCAWDAAQVLDRAIATIPPEMAVTPEVINDAIAALGEIDSPRGAWRFSEIAHAPIQKWYLRQVQLDGQQLANVVIEDLATIGG</sequence>
<accession>A0A543B000</accession>
<feature type="domain" description="Leucine-binding protein" evidence="3">
    <location>
        <begin position="32"/>
        <end position="377"/>
    </location>
</feature>
<dbReference type="RefSeq" id="WP_142042166.1">
    <property type="nucleotide sequence ID" value="NZ_JBHTGS010000001.1"/>
</dbReference>
<dbReference type="SUPFAM" id="SSF53822">
    <property type="entry name" value="Periplasmic binding protein-like I"/>
    <property type="match status" value="1"/>
</dbReference>
<dbReference type="InParanoid" id="A0A543B000"/>
<dbReference type="Proteomes" id="UP000317043">
    <property type="component" value="Unassembled WGS sequence"/>
</dbReference>
<dbReference type="Pfam" id="PF13458">
    <property type="entry name" value="Peripla_BP_6"/>
    <property type="match status" value="1"/>
</dbReference>